<dbReference type="InterPro" id="IPR006109">
    <property type="entry name" value="G3P_DH_NAD-dep_C"/>
</dbReference>
<evidence type="ECO:0000259" key="16">
    <source>
        <dbReference type="Pfam" id="PF07479"/>
    </source>
</evidence>
<feature type="binding site" evidence="12">
    <location>
        <position position="149"/>
    </location>
    <ligand>
        <name>NAD(+)</name>
        <dbReference type="ChEBI" id="CHEBI:57540"/>
    </ligand>
</feature>
<evidence type="ECO:0000256" key="7">
    <source>
        <dbReference type="ARBA" id="ARBA00023209"/>
    </source>
</evidence>
<dbReference type="InterPro" id="IPR008927">
    <property type="entry name" value="6-PGluconate_DH-like_C_sf"/>
</dbReference>
<proteinExistence type="inferred from homology"/>
<feature type="binding site" evidence="9">
    <location>
        <position position="288"/>
    </location>
    <ligand>
        <name>NADPH</name>
        <dbReference type="ChEBI" id="CHEBI:57783"/>
    </ligand>
</feature>
<evidence type="ECO:0000256" key="11">
    <source>
        <dbReference type="PIRSR" id="PIRSR000114-2"/>
    </source>
</evidence>
<keyword evidence="4 9" id="KW-0560">Oxidoreductase</keyword>
<feature type="binding site" evidence="9">
    <location>
        <position position="145"/>
    </location>
    <ligand>
        <name>sn-glycerol 3-phosphate</name>
        <dbReference type="ChEBI" id="CHEBI:57597"/>
    </ligand>
</feature>
<evidence type="ECO:0000259" key="15">
    <source>
        <dbReference type="Pfam" id="PF01210"/>
    </source>
</evidence>
<evidence type="ECO:0000256" key="3">
    <source>
        <dbReference type="ARBA" id="ARBA00022857"/>
    </source>
</evidence>
<accession>A0AAX4HLX9</accession>
<feature type="binding site" evidence="11">
    <location>
        <position position="115"/>
    </location>
    <ligand>
        <name>substrate</name>
    </ligand>
</feature>
<dbReference type="InterPro" id="IPR011128">
    <property type="entry name" value="G3P_DH_NAD-dep_N"/>
</dbReference>
<feature type="domain" description="Glycerol-3-phosphate dehydrogenase NAD-dependent N-terminal" evidence="15">
    <location>
        <begin position="8"/>
        <end position="168"/>
    </location>
</feature>
<feature type="binding site" evidence="9">
    <location>
        <position position="115"/>
    </location>
    <ligand>
        <name>NADPH</name>
        <dbReference type="ChEBI" id="CHEBI:57783"/>
    </ligand>
</feature>
<dbReference type="GO" id="GO:0005829">
    <property type="term" value="C:cytosol"/>
    <property type="evidence" value="ECO:0007669"/>
    <property type="project" value="TreeGrafter"/>
</dbReference>
<evidence type="ECO:0000256" key="14">
    <source>
        <dbReference type="RuleBase" id="RU000439"/>
    </source>
</evidence>
<evidence type="ECO:0000256" key="6">
    <source>
        <dbReference type="ARBA" id="ARBA00023098"/>
    </source>
</evidence>
<feature type="binding site" evidence="9">
    <location>
        <position position="264"/>
    </location>
    <ligand>
        <name>NADPH</name>
        <dbReference type="ChEBI" id="CHEBI:57783"/>
    </ligand>
</feature>
<dbReference type="Pfam" id="PF01210">
    <property type="entry name" value="NAD_Gly3P_dh_N"/>
    <property type="match status" value="1"/>
</dbReference>
<evidence type="ECO:0000256" key="12">
    <source>
        <dbReference type="PIRSR" id="PIRSR000114-3"/>
    </source>
</evidence>
<dbReference type="GO" id="GO:0005975">
    <property type="term" value="P:carbohydrate metabolic process"/>
    <property type="evidence" value="ECO:0007669"/>
    <property type="project" value="InterPro"/>
</dbReference>
<dbReference type="PANTHER" id="PTHR11728:SF1">
    <property type="entry name" value="GLYCEROL-3-PHOSPHATE DEHYDROGENASE [NAD(+)] 2, CHLOROPLASTIC"/>
    <property type="match status" value="1"/>
</dbReference>
<comment type="catalytic activity">
    <reaction evidence="9">
        <text>sn-glycerol 3-phosphate + NAD(+) = dihydroxyacetone phosphate + NADH + H(+)</text>
        <dbReference type="Rhea" id="RHEA:11092"/>
        <dbReference type="ChEBI" id="CHEBI:15378"/>
        <dbReference type="ChEBI" id="CHEBI:57540"/>
        <dbReference type="ChEBI" id="CHEBI:57597"/>
        <dbReference type="ChEBI" id="CHEBI:57642"/>
        <dbReference type="ChEBI" id="CHEBI:57945"/>
        <dbReference type="EC" id="1.1.1.94"/>
    </reaction>
</comment>
<keyword evidence="3 9" id="KW-0521">NADP</keyword>
<sequence>MKFKTALVLAGGAFGTSIAFVLSQNFEKVIIMVRSQDIFDEINRGENTTYLPGQKLPDTIKAAMTWDEVKAQTHGHVDLIVSGLPMSAIEDFCSRNEQDLKRYLDQGIPLVSLAKGIDHETLKLPDEMFKAHFENYRSQLMYLSGPSFAKEIVDKQITIVSLAGEDKDKLLLACEMLGTEFFKALPTTDVKGVLLGGALKNVIAIAGGIMEGLGYNHNTRAALITRGIVEMLRFGTVFGAKPETFYGPSGMGDLILTTTGELSRNKSFGIEIAKGRKAEEIIKATKSVVEGYKTTKAAYFLAEKMGIRARIFTGLYEVLYNNHDPKEVAREMMVLPPKFDEA</sequence>
<dbReference type="AlphaFoldDB" id="A0AAX4HLX9"/>
<dbReference type="NCBIfam" id="NF000942">
    <property type="entry name" value="PRK00094.1-4"/>
    <property type="match status" value="1"/>
</dbReference>
<name>A0AAX4HLX9_9BACT</name>
<feature type="binding site" evidence="9">
    <location>
        <position position="263"/>
    </location>
    <ligand>
        <name>sn-glycerol 3-phosphate</name>
        <dbReference type="ChEBI" id="CHEBI:57597"/>
    </ligand>
</feature>
<dbReference type="GO" id="GO:0046168">
    <property type="term" value="P:glycerol-3-phosphate catabolic process"/>
    <property type="evidence" value="ECO:0007669"/>
    <property type="project" value="InterPro"/>
</dbReference>
<feature type="domain" description="Glycerol-3-phosphate dehydrogenase NAD-dependent C-terminal" evidence="16">
    <location>
        <begin position="189"/>
        <end position="328"/>
    </location>
</feature>
<comment type="catalytic activity">
    <reaction evidence="9 14">
        <text>sn-glycerol 3-phosphate + NADP(+) = dihydroxyacetone phosphate + NADPH + H(+)</text>
        <dbReference type="Rhea" id="RHEA:11096"/>
        <dbReference type="ChEBI" id="CHEBI:15378"/>
        <dbReference type="ChEBI" id="CHEBI:57597"/>
        <dbReference type="ChEBI" id="CHEBI:57642"/>
        <dbReference type="ChEBI" id="CHEBI:57783"/>
        <dbReference type="ChEBI" id="CHEBI:58349"/>
        <dbReference type="EC" id="1.1.1.94"/>
    </reaction>
</comment>
<feature type="binding site" evidence="9">
    <location>
        <position position="115"/>
    </location>
    <ligand>
        <name>sn-glycerol 3-phosphate</name>
        <dbReference type="ChEBI" id="CHEBI:57597"/>
    </ligand>
</feature>
<reference evidence="17 18" key="1">
    <citation type="submission" date="2023-11" db="EMBL/GenBank/DDBJ databases">
        <title>Peredibacter starrii A3.12.</title>
        <authorList>
            <person name="Mitchell R.J."/>
        </authorList>
    </citation>
    <scope>NUCLEOTIDE SEQUENCE [LARGE SCALE GENOMIC DNA]</scope>
    <source>
        <strain evidence="17 18">A3.12</strain>
    </source>
</reference>
<feature type="binding site" evidence="9">
    <location>
        <position position="290"/>
    </location>
    <ligand>
        <name>NADPH</name>
        <dbReference type="ChEBI" id="CHEBI:57783"/>
    </ligand>
</feature>
<dbReference type="PIRSF" id="PIRSF000114">
    <property type="entry name" value="Glycerol-3-P_dh"/>
    <property type="match status" value="1"/>
</dbReference>
<comment type="similarity">
    <text evidence="1 9 13">Belongs to the NAD-dependent glycerol-3-phosphate dehydrogenase family.</text>
</comment>
<feature type="binding site" evidence="9">
    <location>
        <position position="265"/>
    </location>
    <ligand>
        <name>sn-glycerol 3-phosphate</name>
        <dbReference type="ChEBI" id="CHEBI:57597"/>
    </ligand>
</feature>
<dbReference type="SUPFAM" id="SSF51735">
    <property type="entry name" value="NAD(P)-binding Rossmann-fold domains"/>
    <property type="match status" value="1"/>
</dbReference>
<evidence type="ECO:0000256" key="4">
    <source>
        <dbReference type="ARBA" id="ARBA00023002"/>
    </source>
</evidence>
<organism evidence="17 18">
    <name type="scientific">Peredibacter starrii</name>
    <dbReference type="NCBI Taxonomy" id="28202"/>
    <lineage>
        <taxon>Bacteria</taxon>
        <taxon>Pseudomonadati</taxon>
        <taxon>Bdellovibrionota</taxon>
        <taxon>Bacteriovoracia</taxon>
        <taxon>Bacteriovoracales</taxon>
        <taxon>Bacteriovoracaceae</taxon>
        <taxon>Peredibacter</taxon>
    </lineage>
</organism>
<dbReference type="GO" id="GO:0006650">
    <property type="term" value="P:glycerophospholipid metabolic process"/>
    <property type="evidence" value="ECO:0007669"/>
    <property type="project" value="UniProtKB-UniRule"/>
</dbReference>
<keyword evidence="8 9" id="KW-1208">Phospholipid metabolism</keyword>
<dbReference type="RefSeq" id="WP_321392604.1">
    <property type="nucleotide sequence ID" value="NZ_CP139487.1"/>
</dbReference>
<feature type="binding site" evidence="9">
    <location>
        <position position="149"/>
    </location>
    <ligand>
        <name>NADPH</name>
        <dbReference type="ChEBI" id="CHEBI:57783"/>
    </ligand>
</feature>
<keyword evidence="6 9" id="KW-0443">Lipid metabolism</keyword>
<dbReference type="InterPro" id="IPR013328">
    <property type="entry name" value="6PGD_dom2"/>
</dbReference>
<evidence type="ECO:0000313" key="18">
    <source>
        <dbReference type="Proteomes" id="UP001324634"/>
    </source>
</evidence>
<keyword evidence="9" id="KW-0963">Cytoplasm</keyword>
<feature type="binding site" evidence="9">
    <location>
        <position position="264"/>
    </location>
    <ligand>
        <name>sn-glycerol 3-phosphate</name>
        <dbReference type="ChEBI" id="CHEBI:57597"/>
    </ligand>
</feature>
<evidence type="ECO:0000256" key="5">
    <source>
        <dbReference type="ARBA" id="ARBA00023027"/>
    </source>
</evidence>
<dbReference type="InterPro" id="IPR036291">
    <property type="entry name" value="NAD(P)-bd_dom_sf"/>
</dbReference>
<dbReference type="HAMAP" id="MF_00394">
    <property type="entry name" value="NAD_Glyc3P_dehydrog"/>
    <property type="match status" value="1"/>
</dbReference>
<gene>
    <name evidence="9" type="primary">gpsA</name>
    <name evidence="17" type="ORF">SOO65_16125</name>
</gene>
<feature type="binding site" evidence="9">
    <location>
        <position position="253"/>
    </location>
    <ligand>
        <name>sn-glycerol 3-phosphate</name>
        <dbReference type="ChEBI" id="CHEBI:57597"/>
    </ligand>
</feature>
<feature type="binding site" evidence="9">
    <location>
        <position position="34"/>
    </location>
    <ligand>
        <name>NADPH</name>
        <dbReference type="ChEBI" id="CHEBI:57783"/>
    </ligand>
</feature>
<dbReference type="GO" id="GO:0047952">
    <property type="term" value="F:glycerol-3-phosphate dehydrogenase [NAD(P)+] activity"/>
    <property type="evidence" value="ECO:0007669"/>
    <property type="project" value="UniProtKB-UniRule"/>
</dbReference>
<feature type="binding site" evidence="12">
    <location>
        <position position="264"/>
    </location>
    <ligand>
        <name>NAD(+)</name>
        <dbReference type="ChEBI" id="CHEBI:57540"/>
    </ligand>
</feature>
<evidence type="ECO:0000256" key="1">
    <source>
        <dbReference type="ARBA" id="ARBA00011009"/>
    </source>
</evidence>
<dbReference type="Proteomes" id="UP001324634">
    <property type="component" value="Chromosome"/>
</dbReference>
<protein>
    <recommendedName>
        <fullName evidence="9">Glycerol-3-phosphate dehydrogenase [NAD(P)+]</fullName>
        <ecNumber evidence="9">1.1.1.94</ecNumber>
    </recommendedName>
    <alternativeName>
        <fullName evidence="9">NAD(P)(+)-dependent glycerol-3-phosphate dehydrogenase</fullName>
    </alternativeName>
    <alternativeName>
        <fullName evidence="9">NAD(P)H-dependent dihydroxyacetone-phosphate reductase</fullName>
    </alternativeName>
</protein>
<feature type="binding site" evidence="11">
    <location>
        <begin position="264"/>
        <end position="265"/>
    </location>
    <ligand>
        <name>substrate</name>
    </ligand>
</feature>
<comment type="caution">
    <text evidence="9">Lacks conserved residue(s) required for the propagation of feature annotation.</text>
</comment>
<dbReference type="Pfam" id="PF07479">
    <property type="entry name" value="NAD_Gly3P_dh_C"/>
    <property type="match status" value="1"/>
</dbReference>
<feature type="binding site" evidence="9">
    <location>
        <position position="14"/>
    </location>
    <ligand>
        <name>NADPH</name>
        <dbReference type="ChEBI" id="CHEBI:57783"/>
    </ligand>
</feature>
<feature type="binding site" evidence="9">
    <location>
        <position position="200"/>
    </location>
    <ligand>
        <name>sn-glycerol 3-phosphate</name>
        <dbReference type="ChEBI" id="CHEBI:57597"/>
    </ligand>
</feature>
<evidence type="ECO:0000256" key="13">
    <source>
        <dbReference type="RuleBase" id="RU000437"/>
    </source>
</evidence>
<dbReference type="PRINTS" id="PR00077">
    <property type="entry name" value="GPDHDRGNASE"/>
</dbReference>
<comment type="subcellular location">
    <subcellularLocation>
        <location evidence="9">Cytoplasm</location>
    </subcellularLocation>
</comment>
<dbReference type="Gene3D" id="3.40.50.720">
    <property type="entry name" value="NAD(P)-binding Rossmann-like Domain"/>
    <property type="match status" value="1"/>
</dbReference>
<dbReference type="EC" id="1.1.1.94" evidence="9"/>
<dbReference type="GO" id="GO:0046167">
    <property type="term" value="P:glycerol-3-phosphate biosynthetic process"/>
    <property type="evidence" value="ECO:0007669"/>
    <property type="project" value="UniProtKB-UniRule"/>
</dbReference>
<feature type="binding site" evidence="9">
    <location>
        <position position="50"/>
    </location>
    <ligand>
        <name>NADPH</name>
        <dbReference type="ChEBI" id="CHEBI:57783"/>
    </ligand>
</feature>
<comment type="function">
    <text evidence="9">Catalyzes the reduction of the glycolytic intermediate dihydroxyacetone phosphate (DHAP) to sn-glycerol 3-phosphate (G3P), the key precursor for phospholipid synthesis.</text>
</comment>
<dbReference type="KEGG" id="psti:SOO65_16125"/>
<keyword evidence="5 9" id="KW-0520">NAD</keyword>
<keyword evidence="2 9" id="KW-0444">Lipid biosynthesis</keyword>
<dbReference type="SUPFAM" id="SSF48179">
    <property type="entry name" value="6-phosphogluconate dehydrogenase C-terminal domain-like"/>
    <property type="match status" value="1"/>
</dbReference>
<dbReference type="PANTHER" id="PTHR11728">
    <property type="entry name" value="GLYCEROL-3-PHOSPHATE DEHYDROGENASE"/>
    <property type="match status" value="1"/>
</dbReference>
<dbReference type="EMBL" id="CP139487">
    <property type="protein sequence ID" value="WPU64221.1"/>
    <property type="molecule type" value="Genomic_DNA"/>
</dbReference>
<feature type="binding site" evidence="9">
    <location>
        <position position="147"/>
    </location>
    <ligand>
        <name>sn-glycerol 3-phosphate</name>
        <dbReference type="ChEBI" id="CHEBI:57597"/>
    </ligand>
</feature>
<dbReference type="InterPro" id="IPR006168">
    <property type="entry name" value="G3P_DH_NAD-dep"/>
</dbReference>
<evidence type="ECO:0000313" key="17">
    <source>
        <dbReference type="EMBL" id="WPU64221.1"/>
    </source>
</evidence>
<evidence type="ECO:0000256" key="10">
    <source>
        <dbReference type="PIRSR" id="PIRSR000114-1"/>
    </source>
</evidence>
<keyword evidence="7 9" id="KW-0594">Phospholipid biosynthesis</keyword>
<feature type="active site" description="Proton acceptor" evidence="9 10">
    <location>
        <position position="200"/>
    </location>
</feature>
<dbReference type="FunFam" id="1.10.1040.10:FF:000001">
    <property type="entry name" value="Glycerol-3-phosphate dehydrogenase [NAD(P)+]"/>
    <property type="match status" value="1"/>
</dbReference>
<dbReference type="GO" id="GO:0051287">
    <property type="term" value="F:NAD binding"/>
    <property type="evidence" value="ECO:0007669"/>
    <property type="project" value="InterPro"/>
</dbReference>
<comment type="pathway">
    <text evidence="9">Membrane lipid metabolism; glycerophospholipid metabolism.</text>
</comment>
<keyword evidence="9" id="KW-0547">Nucleotide-binding</keyword>
<dbReference type="NCBIfam" id="NF000940">
    <property type="entry name" value="PRK00094.1-2"/>
    <property type="match status" value="1"/>
</dbReference>
<dbReference type="Gene3D" id="1.10.1040.10">
    <property type="entry name" value="N-(1-d-carboxylethyl)-l-norvaline Dehydrogenase, domain 2"/>
    <property type="match status" value="1"/>
</dbReference>
<evidence type="ECO:0000256" key="8">
    <source>
        <dbReference type="ARBA" id="ARBA00023264"/>
    </source>
</evidence>
<dbReference type="GO" id="GO:0008654">
    <property type="term" value="P:phospholipid biosynthetic process"/>
    <property type="evidence" value="ECO:0007669"/>
    <property type="project" value="UniProtKB-KW"/>
</dbReference>
<keyword evidence="18" id="KW-1185">Reference proteome</keyword>
<evidence type="ECO:0000256" key="9">
    <source>
        <dbReference type="HAMAP-Rule" id="MF_00394"/>
    </source>
</evidence>
<evidence type="ECO:0000256" key="2">
    <source>
        <dbReference type="ARBA" id="ARBA00022516"/>
    </source>
</evidence>